<dbReference type="GO" id="GO:0004714">
    <property type="term" value="F:transmembrane receptor protein tyrosine kinase activity"/>
    <property type="evidence" value="ECO:0007669"/>
    <property type="project" value="UniProtKB-EC"/>
</dbReference>
<dbReference type="EMBL" id="KI911142">
    <property type="protein sequence ID" value="ETS04053.1"/>
    <property type="molecule type" value="Genomic_DNA"/>
</dbReference>
<sequence>MPLTSRSARLLLLVSALASLVSASPAGLVFQELKCSAGTQSCPAGLPNNFCCSEGTTCLPLAGNTTAMCCPTGQTCEKIQPITCDVSQQDPSKNQQSPIKTSVFNVPLEKCGADLCCPFGYSCSGDDLCVKDSDQSEAPEKATSSTTASPASATSANSAPASTEPPSTFSTSLATLPDSSPTSPSTSSPTADASSGTPDPSSSHASNPKTVSIIGGVIGGCAVLIVLGAIAFLFVRRRSLHRKDDYSEKPTVGRIKHLGPGPRAGSIISDPILQPNSYRADFIRKSPSIGSSISQRPPQIALSNNHSHQRLSIPNPFDSPSPSNHSDHSPTGYRDSVTSEDERNARTGVVGSGSRLPPIRAMRASSRRVYPQDLHRVSSGENIDVFADPFTMTGNYDRRGTHATTFTDLMIEADLGDVRRGQPYLMPPLPPHMNRI</sequence>
<evidence type="ECO:0000256" key="1">
    <source>
        <dbReference type="ARBA" id="ARBA00011902"/>
    </source>
</evidence>
<keyword evidence="2" id="KW-0808">Transferase</keyword>
<accession>A0A024SG60</accession>
<dbReference type="AlphaFoldDB" id="A0A024SG60"/>
<feature type="region of interest" description="Disordered" evidence="5">
    <location>
        <begin position="245"/>
        <end position="270"/>
    </location>
</feature>
<keyword evidence="7" id="KW-0732">Signal</keyword>
<dbReference type="OrthoDB" id="5338512at2759"/>
<gene>
    <name evidence="8" type="ORF">M419DRAFT_74396</name>
</gene>
<feature type="region of interest" description="Disordered" evidence="5">
    <location>
        <begin position="305"/>
        <end position="357"/>
    </location>
</feature>
<keyword evidence="6" id="KW-0812">Transmembrane</keyword>
<evidence type="ECO:0000256" key="4">
    <source>
        <dbReference type="ARBA" id="ARBA00023137"/>
    </source>
</evidence>
<evidence type="ECO:0000256" key="2">
    <source>
        <dbReference type="ARBA" id="ARBA00022679"/>
    </source>
</evidence>
<name>A0A024SG60_HYPJR</name>
<feature type="signal peptide" evidence="7">
    <location>
        <begin position="1"/>
        <end position="23"/>
    </location>
</feature>
<reference evidence="9" key="1">
    <citation type="journal article" date="2013" name="Ind. Biotechnol.">
        <title>Comparative genomics analysis of Trichoderma reesei strains.</title>
        <authorList>
            <person name="Koike H."/>
            <person name="Aerts A."/>
            <person name="LaButti K."/>
            <person name="Grigoriev I.V."/>
            <person name="Baker S.E."/>
        </authorList>
    </citation>
    <scope>NUCLEOTIDE SEQUENCE [LARGE SCALE GENOMIC DNA]</scope>
    <source>
        <strain evidence="9">ATCC 56765 / BCRC 32924 / NRRL 11460 / Rut C-30</strain>
    </source>
</reference>
<keyword evidence="4" id="KW-0829">Tyrosine-protein kinase</keyword>
<protein>
    <recommendedName>
        <fullName evidence="1">receptor protein-tyrosine kinase</fullName>
        <ecNumber evidence="1">2.7.10.1</ecNumber>
    </recommendedName>
</protein>
<keyword evidence="3" id="KW-0418">Kinase</keyword>
<dbReference type="Proteomes" id="UP000024376">
    <property type="component" value="Unassembled WGS sequence"/>
</dbReference>
<dbReference type="EC" id="2.7.10.1" evidence="1"/>
<feature type="compositionally biased region" description="Polar residues" evidence="5">
    <location>
        <begin position="196"/>
        <end position="207"/>
    </location>
</feature>
<dbReference type="Gene3D" id="6.10.250.2930">
    <property type="match status" value="1"/>
</dbReference>
<evidence type="ECO:0000313" key="9">
    <source>
        <dbReference type="Proteomes" id="UP000024376"/>
    </source>
</evidence>
<keyword evidence="6" id="KW-1133">Transmembrane helix</keyword>
<evidence type="ECO:0000313" key="8">
    <source>
        <dbReference type="EMBL" id="ETS04053.1"/>
    </source>
</evidence>
<feature type="chain" id="PRO_5001534293" description="receptor protein-tyrosine kinase" evidence="7">
    <location>
        <begin position="24"/>
        <end position="436"/>
    </location>
</feature>
<organism evidence="8 9">
    <name type="scientific">Hypocrea jecorina (strain ATCC 56765 / BCRC 32924 / NRRL 11460 / Rut C-30)</name>
    <name type="common">Trichoderma reesei</name>
    <dbReference type="NCBI Taxonomy" id="1344414"/>
    <lineage>
        <taxon>Eukaryota</taxon>
        <taxon>Fungi</taxon>
        <taxon>Dikarya</taxon>
        <taxon>Ascomycota</taxon>
        <taxon>Pezizomycotina</taxon>
        <taxon>Sordariomycetes</taxon>
        <taxon>Hypocreomycetidae</taxon>
        <taxon>Hypocreales</taxon>
        <taxon>Hypocreaceae</taxon>
        <taxon>Trichoderma</taxon>
    </lineage>
</organism>
<dbReference type="InterPro" id="IPR044912">
    <property type="entry name" value="Egfr_JX_dom"/>
</dbReference>
<feature type="compositionally biased region" description="Low complexity" evidence="5">
    <location>
        <begin position="141"/>
        <end position="195"/>
    </location>
</feature>
<feature type="transmembrane region" description="Helical" evidence="6">
    <location>
        <begin position="211"/>
        <end position="235"/>
    </location>
</feature>
<feature type="region of interest" description="Disordered" evidence="5">
    <location>
        <begin position="140"/>
        <end position="207"/>
    </location>
</feature>
<dbReference type="CDD" id="cd12087">
    <property type="entry name" value="TM_EGFR-like"/>
    <property type="match status" value="1"/>
</dbReference>
<evidence type="ECO:0000256" key="3">
    <source>
        <dbReference type="ARBA" id="ARBA00022777"/>
    </source>
</evidence>
<keyword evidence="6" id="KW-0472">Membrane</keyword>
<evidence type="ECO:0000256" key="5">
    <source>
        <dbReference type="SAM" id="MobiDB-lite"/>
    </source>
</evidence>
<evidence type="ECO:0000256" key="6">
    <source>
        <dbReference type="SAM" id="Phobius"/>
    </source>
</evidence>
<dbReference type="HOGENOM" id="CLU_035048_1_1_1"/>
<evidence type="ECO:0000256" key="7">
    <source>
        <dbReference type="SAM" id="SignalP"/>
    </source>
</evidence>
<feature type="compositionally biased region" description="Low complexity" evidence="5">
    <location>
        <begin position="314"/>
        <end position="324"/>
    </location>
</feature>
<proteinExistence type="predicted"/>
<dbReference type="KEGG" id="trr:M419DRAFT_74396"/>